<evidence type="ECO:0000313" key="2">
    <source>
        <dbReference type="Proteomes" id="UP000444401"/>
    </source>
</evidence>
<dbReference type="RefSeq" id="WP_160732403.1">
    <property type="nucleotide sequence ID" value="NZ_WTYO01000001.1"/>
</dbReference>
<dbReference type="EMBL" id="WTYO01000001">
    <property type="protein sequence ID" value="MXO67777.1"/>
    <property type="molecule type" value="Genomic_DNA"/>
</dbReference>
<dbReference type="Proteomes" id="UP000444401">
    <property type="component" value="Unassembled WGS sequence"/>
</dbReference>
<sequence>MAKTRTDPLAKRRDENYLQWRSRVARARETQRRQGEGIVTPETLRQGGLVEGYAPTQERARTYHRKQRSALKAMHDRGSLSSEQFGAALQIARIAERIEREAGVSCASMEARVDCSGSASDKLVESLYDVRAERAYTQWRQSLPIPRRMIVDMVLRDHRLKAIASRYNMGWPKAQRLLGQALDNWADIYRKAMREIGQEDVDAMHERLGTKCA</sequence>
<organism evidence="1 2">
    <name type="scientific">Pelagerythrobacter marinus</name>
    <dbReference type="NCBI Taxonomy" id="538382"/>
    <lineage>
        <taxon>Bacteria</taxon>
        <taxon>Pseudomonadati</taxon>
        <taxon>Pseudomonadota</taxon>
        <taxon>Alphaproteobacteria</taxon>
        <taxon>Sphingomonadales</taxon>
        <taxon>Erythrobacteraceae</taxon>
        <taxon>Pelagerythrobacter</taxon>
    </lineage>
</organism>
<protein>
    <submittedName>
        <fullName evidence="1">Uncharacterized protein</fullName>
    </submittedName>
</protein>
<proteinExistence type="predicted"/>
<reference evidence="1 2" key="1">
    <citation type="submission" date="2019-12" db="EMBL/GenBank/DDBJ databases">
        <title>Genomic-based taxomic classification of the family Erythrobacteraceae.</title>
        <authorList>
            <person name="Xu L."/>
        </authorList>
    </citation>
    <scope>NUCLEOTIDE SEQUENCE [LARGE SCALE GENOMIC DNA]</scope>
    <source>
        <strain evidence="1 2">H32</strain>
    </source>
</reference>
<accession>A0ABW9UYL8</accession>
<keyword evidence="2" id="KW-1185">Reference proteome</keyword>
<name>A0ABW9UYL8_9SPHN</name>
<evidence type="ECO:0000313" key="1">
    <source>
        <dbReference type="EMBL" id="MXO67777.1"/>
    </source>
</evidence>
<gene>
    <name evidence="1" type="ORF">GRI72_02880</name>
</gene>
<comment type="caution">
    <text evidence="1">The sequence shown here is derived from an EMBL/GenBank/DDBJ whole genome shotgun (WGS) entry which is preliminary data.</text>
</comment>